<dbReference type="EMBL" id="RBCJ01000002">
    <property type="protein sequence ID" value="RKN81750.1"/>
    <property type="molecule type" value="Genomic_DNA"/>
</dbReference>
<sequence length="381" mass="43223">MKFIPKLLFLLSIIFFITQCKEEKKEVPEAKISAEITEKSEVVVDTADILVKKPDNLKTPKGMVWIPGGIFTQGAVPQDQTAMGHEKPAHKVAVDGFFMDITEVTNREFKEFVEETGYVTVAEREIDWEEMKKQLPEGTPKPHDSIMQPGSLTFKKAKSSVPNLYDFSQWWQWTIGANWKHPNGPESSIKGKDNHPVVQVAYEDAVAYCEWAGRRLPTEAEWERAARGNKESTIYFWGDDLSVLSQMANTWEGEFPVNNTLIDGFELRALVKSYPPNDFNLYDIAGNVWEWTSDWYNTDYYSEIGSKGAILRNPKGAETPYNERDPYAKEKVMKGGSFLCSESYCASYRISSRMATSLDSSLEHLGFRTVATADMLLGKEN</sequence>
<feature type="domain" description="Sulfatase-modifying factor enzyme-like" evidence="1">
    <location>
        <begin position="61"/>
        <end position="370"/>
    </location>
</feature>
<dbReference type="GO" id="GO:0120147">
    <property type="term" value="F:formylglycine-generating oxidase activity"/>
    <property type="evidence" value="ECO:0007669"/>
    <property type="project" value="TreeGrafter"/>
</dbReference>
<dbReference type="OrthoDB" id="9768004at2"/>
<dbReference type="Gene3D" id="3.90.1580.10">
    <property type="entry name" value="paralog of FGE (formylglycine-generating enzyme)"/>
    <property type="match status" value="1"/>
</dbReference>
<proteinExistence type="predicted"/>
<organism evidence="2 3">
    <name type="scientific">Ulvibacterium marinum</name>
    <dbReference type="NCBI Taxonomy" id="2419782"/>
    <lineage>
        <taxon>Bacteria</taxon>
        <taxon>Pseudomonadati</taxon>
        <taxon>Bacteroidota</taxon>
        <taxon>Flavobacteriia</taxon>
        <taxon>Flavobacteriales</taxon>
        <taxon>Flavobacteriaceae</taxon>
        <taxon>Ulvibacterium</taxon>
    </lineage>
</organism>
<dbReference type="Pfam" id="PF03781">
    <property type="entry name" value="FGE-sulfatase"/>
    <property type="match status" value="1"/>
</dbReference>
<dbReference type="PANTHER" id="PTHR23150">
    <property type="entry name" value="SULFATASE MODIFYING FACTOR 1, 2"/>
    <property type="match status" value="1"/>
</dbReference>
<dbReference type="SUPFAM" id="SSF56436">
    <property type="entry name" value="C-type lectin-like"/>
    <property type="match status" value="1"/>
</dbReference>
<evidence type="ECO:0000313" key="2">
    <source>
        <dbReference type="EMBL" id="RKN81750.1"/>
    </source>
</evidence>
<dbReference type="InterPro" id="IPR042095">
    <property type="entry name" value="SUMF_sf"/>
</dbReference>
<protein>
    <submittedName>
        <fullName evidence="2">Formylglycine-generating enzyme family protein</fullName>
    </submittedName>
</protein>
<evidence type="ECO:0000259" key="1">
    <source>
        <dbReference type="Pfam" id="PF03781"/>
    </source>
</evidence>
<dbReference type="InterPro" id="IPR051043">
    <property type="entry name" value="Sulfatase_Mod_Factor_Kinase"/>
</dbReference>
<accession>A0A3B0C872</accession>
<dbReference type="RefSeq" id="WP_120711903.1">
    <property type="nucleotide sequence ID" value="NZ_RBCJ01000002.1"/>
</dbReference>
<dbReference type="Proteomes" id="UP000276603">
    <property type="component" value="Unassembled WGS sequence"/>
</dbReference>
<comment type="caution">
    <text evidence="2">The sequence shown here is derived from an EMBL/GenBank/DDBJ whole genome shotgun (WGS) entry which is preliminary data.</text>
</comment>
<name>A0A3B0C872_9FLAO</name>
<dbReference type="AlphaFoldDB" id="A0A3B0C872"/>
<evidence type="ECO:0000313" key="3">
    <source>
        <dbReference type="Proteomes" id="UP000276603"/>
    </source>
</evidence>
<reference evidence="2 3" key="1">
    <citation type="submission" date="2018-10" db="EMBL/GenBank/DDBJ databases">
        <title>Ulvibacterium marinum gen. nov., sp. nov., a novel marine bacterium of the family Flavobacteriaceae, isolated from a culture of the green alga Ulva prolifera.</title>
        <authorList>
            <person name="Zhang Z."/>
        </authorList>
    </citation>
    <scope>NUCLEOTIDE SEQUENCE [LARGE SCALE GENOMIC DNA]</scope>
    <source>
        <strain evidence="2 3">CCMM003</strain>
    </source>
</reference>
<gene>
    <name evidence="2" type="ORF">D7Z94_12720</name>
</gene>
<dbReference type="PANTHER" id="PTHR23150:SF19">
    <property type="entry name" value="FORMYLGLYCINE-GENERATING ENZYME"/>
    <property type="match status" value="1"/>
</dbReference>
<dbReference type="InterPro" id="IPR005532">
    <property type="entry name" value="SUMF_dom"/>
</dbReference>
<keyword evidence="3" id="KW-1185">Reference proteome</keyword>
<dbReference type="InterPro" id="IPR016187">
    <property type="entry name" value="CTDL_fold"/>
</dbReference>